<dbReference type="EMBL" id="LWAF01000015">
    <property type="protein sequence ID" value="ODN29890.1"/>
    <property type="molecule type" value="Genomic_DNA"/>
</dbReference>
<organism evidence="4 5">
    <name type="scientific">Fervidobacterium thailandense</name>
    <dbReference type="NCBI Taxonomy" id="1008305"/>
    <lineage>
        <taxon>Bacteria</taxon>
        <taxon>Thermotogati</taxon>
        <taxon>Thermotogota</taxon>
        <taxon>Thermotogae</taxon>
        <taxon>Thermotogales</taxon>
        <taxon>Fervidobacteriaceae</taxon>
        <taxon>Fervidobacterium</taxon>
    </lineage>
</organism>
<dbReference type="NCBIfam" id="TIGR00412">
    <property type="entry name" value="redox_disulf_2"/>
    <property type="match status" value="1"/>
</dbReference>
<evidence type="ECO:0000313" key="4">
    <source>
        <dbReference type="EMBL" id="ODN29890.1"/>
    </source>
</evidence>
<dbReference type="OrthoDB" id="9800630at2"/>
<evidence type="ECO:0000256" key="2">
    <source>
        <dbReference type="PIRSR" id="PIRSR037031-51"/>
    </source>
</evidence>
<evidence type="ECO:0000313" key="5">
    <source>
        <dbReference type="Proteomes" id="UP000094570"/>
    </source>
</evidence>
<dbReference type="PIRSF" id="PIRSF037031">
    <property type="entry name" value="Redox_disulphide_2"/>
    <property type="match status" value="1"/>
</dbReference>
<evidence type="ECO:0000256" key="1">
    <source>
        <dbReference type="PIRSR" id="PIRSR037031-50"/>
    </source>
</evidence>
<dbReference type="STRING" id="1008305.A4H02_08130"/>
<reference evidence="5" key="1">
    <citation type="submission" date="2016-04" db="EMBL/GenBank/DDBJ databases">
        <title>The genome sequence project of a novel Fervidobacterium isolate from a hot spring in Thailand.</title>
        <authorList>
            <person name="Gonzalez J.M."/>
            <person name="Cuecas A."/>
            <person name="Kanoksilapatham W."/>
        </authorList>
    </citation>
    <scope>NUCLEOTIDE SEQUENCE [LARGE SCALE GENOMIC DNA]</scope>
    <source>
        <strain evidence="5">FC2004</strain>
    </source>
</reference>
<dbReference type="AlphaFoldDB" id="A0A1E3G176"/>
<keyword evidence="2" id="KW-1015">Disulfide bond</keyword>
<feature type="disulfide bond" description="Redox-active" evidence="2">
    <location>
        <begin position="12"/>
        <end position="15"/>
    </location>
</feature>
<evidence type="ECO:0000259" key="3">
    <source>
        <dbReference type="Pfam" id="PF13192"/>
    </source>
</evidence>
<feature type="domain" description="Thioredoxin-like fold" evidence="3">
    <location>
        <begin position="4"/>
        <end position="77"/>
    </location>
</feature>
<dbReference type="InterPro" id="IPR012336">
    <property type="entry name" value="Thioredoxin-like_fold"/>
</dbReference>
<gene>
    <name evidence="4" type="ORF">A4H02_08130</name>
</gene>
<dbReference type="Pfam" id="PF13192">
    <property type="entry name" value="Thioredoxin_3"/>
    <property type="match status" value="1"/>
</dbReference>
<dbReference type="RefSeq" id="WP_069293685.1">
    <property type="nucleotide sequence ID" value="NZ_CP140110.1"/>
</dbReference>
<feature type="active site" description="Nucleophile" evidence="1">
    <location>
        <position position="12"/>
    </location>
</feature>
<dbReference type="Proteomes" id="UP000094570">
    <property type="component" value="Unassembled WGS sequence"/>
</dbReference>
<name>A0A1E3G176_9BACT</name>
<dbReference type="SUPFAM" id="SSF52833">
    <property type="entry name" value="Thioredoxin-like"/>
    <property type="match status" value="1"/>
</dbReference>
<sequence>MIEKVEVFGRGCPKCKQTVKILEMAISELGLNVQVEKVEDLTEIVNRGIVSTPAVAINGKVVISGRIPTLEEVKELLSKEA</sequence>
<protein>
    <submittedName>
        <fullName evidence="4">Redox-active disulfide protein 2</fullName>
    </submittedName>
</protein>
<accession>A0A1E3G176</accession>
<dbReference type="InterPro" id="IPR036249">
    <property type="entry name" value="Thioredoxin-like_sf"/>
</dbReference>
<feature type="active site" description="Nucleophile" evidence="1">
    <location>
        <position position="15"/>
    </location>
</feature>
<comment type="caution">
    <text evidence="4">The sequence shown here is derived from an EMBL/GenBank/DDBJ whole genome shotgun (WGS) entry which is preliminary data.</text>
</comment>
<keyword evidence="2" id="KW-0676">Redox-active center</keyword>
<dbReference type="PANTHER" id="PTHR36450:SF1">
    <property type="entry name" value="THIOREDOXIN"/>
    <property type="match status" value="1"/>
</dbReference>
<dbReference type="InterPro" id="IPR005243">
    <property type="entry name" value="THIRX-like_proc"/>
</dbReference>
<proteinExistence type="predicted"/>
<dbReference type="PANTHER" id="PTHR36450">
    <property type="entry name" value="THIOREDOXIN"/>
    <property type="match status" value="1"/>
</dbReference>
<keyword evidence="5" id="KW-1185">Reference proteome</keyword>
<dbReference type="Gene3D" id="3.40.30.10">
    <property type="entry name" value="Glutaredoxin"/>
    <property type="match status" value="1"/>
</dbReference>